<dbReference type="SMART" id="SM00338">
    <property type="entry name" value="BRLZ"/>
    <property type="match status" value="1"/>
</dbReference>
<dbReference type="OrthoDB" id="21109at2759"/>
<feature type="domain" description="BZIP" evidence="8">
    <location>
        <begin position="253"/>
        <end position="316"/>
    </location>
</feature>
<keyword evidence="6" id="KW-0175">Coiled coil</keyword>
<organism evidence="9 10">
    <name type="scientific">Planoprotostelium fungivorum</name>
    <dbReference type="NCBI Taxonomy" id="1890364"/>
    <lineage>
        <taxon>Eukaryota</taxon>
        <taxon>Amoebozoa</taxon>
        <taxon>Evosea</taxon>
        <taxon>Variosea</taxon>
        <taxon>Cavosteliida</taxon>
        <taxon>Cavosteliaceae</taxon>
        <taxon>Planoprotostelium</taxon>
    </lineage>
</organism>
<dbReference type="InterPro" id="IPR046347">
    <property type="entry name" value="bZIP_sf"/>
</dbReference>
<evidence type="ECO:0000256" key="6">
    <source>
        <dbReference type="SAM" id="Coils"/>
    </source>
</evidence>
<dbReference type="Proteomes" id="UP000241769">
    <property type="component" value="Unassembled WGS sequence"/>
</dbReference>
<name>A0A2P6MUY4_9EUKA</name>
<dbReference type="PANTHER" id="PTHR46004:SF3">
    <property type="entry name" value="CYCLIC AMP RESPONSE ELEMENT-BINDING PROTEIN A"/>
    <property type="match status" value="1"/>
</dbReference>
<dbReference type="GO" id="GO:0005634">
    <property type="term" value="C:nucleus"/>
    <property type="evidence" value="ECO:0007669"/>
    <property type="project" value="UniProtKB-SubCell"/>
</dbReference>
<feature type="compositionally biased region" description="Polar residues" evidence="7">
    <location>
        <begin position="184"/>
        <end position="199"/>
    </location>
</feature>
<dbReference type="AlphaFoldDB" id="A0A2P6MUY4"/>
<evidence type="ECO:0000256" key="4">
    <source>
        <dbReference type="ARBA" id="ARBA00023163"/>
    </source>
</evidence>
<feature type="coiled-coil region" evidence="6">
    <location>
        <begin position="278"/>
        <end position="315"/>
    </location>
</feature>
<evidence type="ECO:0000313" key="9">
    <source>
        <dbReference type="EMBL" id="PRP75528.1"/>
    </source>
</evidence>
<keyword evidence="10" id="KW-1185">Reference proteome</keyword>
<dbReference type="SUPFAM" id="SSF57959">
    <property type="entry name" value="Leucine zipper domain"/>
    <property type="match status" value="1"/>
</dbReference>
<gene>
    <name evidence="9" type="ORF">PROFUN_09014</name>
</gene>
<dbReference type="InParanoid" id="A0A2P6MUY4"/>
<keyword evidence="5" id="KW-0539">Nucleus</keyword>
<dbReference type="Pfam" id="PF00170">
    <property type="entry name" value="bZIP_1"/>
    <property type="match status" value="1"/>
</dbReference>
<dbReference type="PANTHER" id="PTHR46004">
    <property type="entry name" value="CYCLIC AMP RESPONSE ELEMENT-BINDING PROTEIN A"/>
    <property type="match status" value="1"/>
</dbReference>
<keyword evidence="2" id="KW-0805">Transcription regulation</keyword>
<dbReference type="EMBL" id="MDYQ01000378">
    <property type="protein sequence ID" value="PRP75528.1"/>
    <property type="molecule type" value="Genomic_DNA"/>
</dbReference>
<evidence type="ECO:0000256" key="2">
    <source>
        <dbReference type="ARBA" id="ARBA00023015"/>
    </source>
</evidence>
<evidence type="ECO:0000256" key="3">
    <source>
        <dbReference type="ARBA" id="ARBA00023125"/>
    </source>
</evidence>
<dbReference type="InterPro" id="IPR004827">
    <property type="entry name" value="bZIP"/>
</dbReference>
<proteinExistence type="predicted"/>
<accession>A0A2P6MUY4</accession>
<evidence type="ECO:0000256" key="5">
    <source>
        <dbReference type="ARBA" id="ARBA00023242"/>
    </source>
</evidence>
<dbReference type="GO" id="GO:0035497">
    <property type="term" value="F:cAMP response element binding"/>
    <property type="evidence" value="ECO:0007669"/>
    <property type="project" value="TreeGrafter"/>
</dbReference>
<dbReference type="STRING" id="1890364.A0A2P6MUY4"/>
<evidence type="ECO:0000256" key="7">
    <source>
        <dbReference type="SAM" id="MobiDB-lite"/>
    </source>
</evidence>
<keyword evidence="3" id="KW-0238">DNA-binding</keyword>
<evidence type="ECO:0000313" key="10">
    <source>
        <dbReference type="Proteomes" id="UP000241769"/>
    </source>
</evidence>
<feature type="region of interest" description="Disordered" evidence="7">
    <location>
        <begin position="157"/>
        <end position="204"/>
    </location>
</feature>
<protein>
    <recommendedName>
        <fullName evidence="8">BZIP domain-containing protein</fullName>
    </recommendedName>
</protein>
<dbReference type="GO" id="GO:0000981">
    <property type="term" value="F:DNA-binding transcription factor activity, RNA polymerase II-specific"/>
    <property type="evidence" value="ECO:0007669"/>
    <property type="project" value="TreeGrafter"/>
</dbReference>
<dbReference type="Gene3D" id="1.20.5.170">
    <property type="match status" value="1"/>
</dbReference>
<feature type="compositionally biased region" description="Basic and acidic residues" evidence="7">
    <location>
        <begin position="171"/>
        <end position="183"/>
    </location>
</feature>
<sequence>MLCPRVLVQRCSEFRFGEGVSTQRCSLGPTLGFLSEMSTQAENRERANSEYMTTTHNYMKDLDDFDFLSSDMFFGSELSSDILIQSGGSEDDSSPTAFPSSDFIGTELLDDTSFGQIDEFISLLTYPQEAQTIDAKDDTIVLDDIIAKRPPPAVAPSAFNSSMLPPLPEIKTPKVETPTEPKFDSSTVKTKTPSPNASPSEKKLATQYTWRTGKGGFTEMSSDEIQALTGEEIEIYIKDLRARKNVTASQDKELKRIRRLIKNREYAQNSRDKKRVHLEVVEGEMNVIKEENAELKRRLQQLEEHNAKLEQTIRNIDPDYVSAPTQERDKKRRRGLSTGTSLFVVFFSLALLFSFDSVLHNNVFHHDEAGDYTSKESMVTKDILEEGGRHMSTMRWIVTYVYETLSQLTWKNGSRTSWHPNCSSLDGLEYERCYQVYNSR</sequence>
<evidence type="ECO:0000259" key="8">
    <source>
        <dbReference type="PROSITE" id="PS50217"/>
    </source>
</evidence>
<reference evidence="9 10" key="1">
    <citation type="journal article" date="2018" name="Genome Biol. Evol.">
        <title>Multiple Roots of Fruiting Body Formation in Amoebozoa.</title>
        <authorList>
            <person name="Hillmann F."/>
            <person name="Forbes G."/>
            <person name="Novohradska S."/>
            <person name="Ferling I."/>
            <person name="Riege K."/>
            <person name="Groth M."/>
            <person name="Westermann M."/>
            <person name="Marz M."/>
            <person name="Spaller T."/>
            <person name="Winckler T."/>
            <person name="Schaap P."/>
            <person name="Glockner G."/>
        </authorList>
    </citation>
    <scope>NUCLEOTIDE SEQUENCE [LARGE SCALE GENOMIC DNA]</scope>
    <source>
        <strain evidence="9 10">Jena</strain>
    </source>
</reference>
<comment type="caution">
    <text evidence="9">The sequence shown here is derived from an EMBL/GenBank/DDBJ whole genome shotgun (WGS) entry which is preliminary data.</text>
</comment>
<evidence type="ECO:0000256" key="1">
    <source>
        <dbReference type="ARBA" id="ARBA00004123"/>
    </source>
</evidence>
<keyword evidence="4" id="KW-0804">Transcription</keyword>
<comment type="subcellular location">
    <subcellularLocation>
        <location evidence="1">Nucleus</location>
    </subcellularLocation>
</comment>
<dbReference type="PROSITE" id="PS50217">
    <property type="entry name" value="BZIP"/>
    <property type="match status" value="1"/>
</dbReference>